<accession>A0A1I5NTK2</accession>
<reference evidence="2 3" key="1">
    <citation type="submission" date="2016-10" db="EMBL/GenBank/DDBJ databases">
        <authorList>
            <person name="de Groot N.N."/>
        </authorList>
    </citation>
    <scope>NUCLEOTIDE SEQUENCE [LARGE SCALE GENOMIC DNA]</scope>
    <source>
        <strain evidence="2 3">DSM 17073</strain>
    </source>
</reference>
<dbReference type="Pfam" id="PF19618">
    <property type="entry name" value="DUF6123"/>
    <property type="match status" value="1"/>
</dbReference>
<dbReference type="STRING" id="306540.SAMN05421839_11124"/>
<name>A0A1I5NTK2_9BACI</name>
<proteinExistence type="predicted"/>
<evidence type="ECO:0000313" key="3">
    <source>
        <dbReference type="Proteomes" id="UP000242243"/>
    </source>
</evidence>
<dbReference type="RefSeq" id="WP_089831248.1">
    <property type="nucleotide sequence ID" value="NZ_BJWI01000010.1"/>
</dbReference>
<dbReference type="Proteomes" id="UP000242243">
    <property type="component" value="Unassembled WGS sequence"/>
</dbReference>
<reference evidence="1 4" key="2">
    <citation type="submission" date="2019-07" db="EMBL/GenBank/DDBJ databases">
        <title>Whole genome shotgun sequence of Halolactibacillus halophilus NBRC 100868.</title>
        <authorList>
            <person name="Hosoyama A."/>
            <person name="Uohara A."/>
            <person name="Ohji S."/>
            <person name="Ichikawa N."/>
        </authorList>
    </citation>
    <scope>NUCLEOTIDE SEQUENCE [LARGE SCALE GENOMIC DNA]</scope>
    <source>
        <strain evidence="1 4">NBRC 100868</strain>
    </source>
</reference>
<sequence>MVGQLESYLDHLYAKGFKLSASDIKFIYFGKQITAASDYTVRLAIEYTLKLTFGFDGSFFVNLLEHLDEQQLTKRHEVEAYLKVKNMIE</sequence>
<dbReference type="EMBL" id="FOXC01000011">
    <property type="protein sequence ID" value="SFP25135.1"/>
    <property type="molecule type" value="Genomic_DNA"/>
</dbReference>
<evidence type="ECO:0000313" key="4">
    <source>
        <dbReference type="Proteomes" id="UP000321547"/>
    </source>
</evidence>
<dbReference type="Proteomes" id="UP000321547">
    <property type="component" value="Unassembled WGS sequence"/>
</dbReference>
<dbReference type="InterPro" id="IPR046126">
    <property type="entry name" value="DUF6123"/>
</dbReference>
<protein>
    <submittedName>
        <fullName evidence="2">Uncharacterized protein</fullName>
    </submittedName>
</protein>
<organism evidence="2 3">
    <name type="scientific">Halolactibacillus halophilus</name>
    <dbReference type="NCBI Taxonomy" id="306540"/>
    <lineage>
        <taxon>Bacteria</taxon>
        <taxon>Bacillati</taxon>
        <taxon>Bacillota</taxon>
        <taxon>Bacilli</taxon>
        <taxon>Bacillales</taxon>
        <taxon>Bacillaceae</taxon>
        <taxon>Halolactibacillus</taxon>
    </lineage>
</organism>
<dbReference type="EMBL" id="BJWI01000010">
    <property type="protein sequence ID" value="GEM01439.1"/>
    <property type="molecule type" value="Genomic_DNA"/>
</dbReference>
<keyword evidence="4" id="KW-1185">Reference proteome</keyword>
<gene>
    <name evidence="1" type="ORF">HHA03_09710</name>
    <name evidence="2" type="ORF">SAMN05421839_11124</name>
</gene>
<dbReference type="AlphaFoldDB" id="A0A1I5NTK2"/>
<dbReference type="OrthoDB" id="2453381at2"/>
<evidence type="ECO:0000313" key="2">
    <source>
        <dbReference type="EMBL" id="SFP25135.1"/>
    </source>
</evidence>
<evidence type="ECO:0000313" key="1">
    <source>
        <dbReference type="EMBL" id="GEM01439.1"/>
    </source>
</evidence>